<keyword evidence="1" id="KW-0677">Repeat</keyword>
<comment type="caution">
    <text evidence="5">The sequence shown here is derived from an EMBL/GenBank/DDBJ whole genome shotgun (WGS) entry which is preliminary data.</text>
</comment>
<dbReference type="PANTHER" id="PTHR24171">
    <property type="entry name" value="ANKYRIN REPEAT DOMAIN-CONTAINING PROTEIN 39-RELATED"/>
    <property type="match status" value="1"/>
</dbReference>
<dbReference type="EMBL" id="CAXHTA020000019">
    <property type="protein sequence ID" value="CAL5228601.1"/>
    <property type="molecule type" value="Genomic_DNA"/>
</dbReference>
<reference evidence="5 6" key="1">
    <citation type="submission" date="2024-06" db="EMBL/GenBank/DDBJ databases">
        <authorList>
            <person name="Kraege A."/>
            <person name="Thomma B."/>
        </authorList>
    </citation>
    <scope>NUCLEOTIDE SEQUENCE [LARGE SCALE GENOMIC DNA]</scope>
</reference>
<organism evidence="5 6">
    <name type="scientific">Coccomyxa viridis</name>
    <dbReference type="NCBI Taxonomy" id="1274662"/>
    <lineage>
        <taxon>Eukaryota</taxon>
        <taxon>Viridiplantae</taxon>
        <taxon>Chlorophyta</taxon>
        <taxon>core chlorophytes</taxon>
        <taxon>Trebouxiophyceae</taxon>
        <taxon>Trebouxiophyceae incertae sedis</taxon>
        <taxon>Coccomyxaceae</taxon>
        <taxon>Coccomyxa</taxon>
    </lineage>
</organism>
<feature type="repeat" description="ANK" evidence="3">
    <location>
        <begin position="215"/>
        <end position="247"/>
    </location>
</feature>
<sequence>MVEESSAPVRRLLFTRAPAVPQPSSKTPFDTIPERHGKDVNSTSILEALRLSGALGSSLSGSSEKGTMTPTKTTALPKTESIPPAPKSPGPFSFIKKSDSLQSSPSAASAEVAQVQEASPSTKDTQSHLLKVRQLIAPEMVANEPDQDQTEVFLAAAERGESTKVRKMLQYEGHAPDCCNYEGRTALILAAMHGHRDVALALLGSGADPNAQDKEGATALVKAVKNGHDSIVSLLRSCGAELEMSSAEAATQLCTCVFDCNVPLLRRYMKAGILVNAGNFDSRTALHVATAEGNLAAVRVLVEEGKADLGVQDRWGATPLDEAMRAGSRAVMDYLQGINAPTKRDDDRTMEFLYAASRGDTAKLRHMIQYGFDVNKADYDNRTALMLAVVGGHSAAVNTLLGAGADANVQDNLGSNALVEACRRGHEGLIRLLVDNGAKLGFDEIRSASELCTAAAQGKVDLIRHYIKGGINVDAADYDKRTALHIAAADGCLEVVRVLVEEGQANFDVRDGYCMDPLDEAMRHRHGDIADLLLKNGALVKALIQEGNADFEVRDRWSLDALDEAMRERREDVVKFLQQSGALIGGS</sequence>
<feature type="repeat" description="ANK" evidence="3">
    <location>
        <begin position="479"/>
        <end position="503"/>
    </location>
</feature>
<feature type="repeat" description="ANK" evidence="3">
    <location>
        <begin position="380"/>
        <end position="412"/>
    </location>
</feature>
<name>A0ABP1G8R8_9CHLO</name>
<dbReference type="SMART" id="SM00248">
    <property type="entry name" value="ANK"/>
    <property type="match status" value="11"/>
</dbReference>
<feature type="compositionally biased region" description="Low complexity" evidence="4">
    <location>
        <begin position="100"/>
        <end position="119"/>
    </location>
</feature>
<evidence type="ECO:0000256" key="3">
    <source>
        <dbReference type="PROSITE-ProRule" id="PRU00023"/>
    </source>
</evidence>
<dbReference type="Gene3D" id="1.25.40.20">
    <property type="entry name" value="Ankyrin repeat-containing domain"/>
    <property type="match status" value="4"/>
</dbReference>
<keyword evidence="6" id="KW-1185">Reference proteome</keyword>
<dbReference type="InterPro" id="IPR002110">
    <property type="entry name" value="Ankyrin_rpt"/>
</dbReference>
<dbReference type="PROSITE" id="PS50297">
    <property type="entry name" value="ANK_REP_REGION"/>
    <property type="match status" value="5"/>
</dbReference>
<accession>A0ABP1G8R8</accession>
<evidence type="ECO:0000313" key="5">
    <source>
        <dbReference type="EMBL" id="CAL5228601.1"/>
    </source>
</evidence>
<proteinExistence type="predicted"/>
<protein>
    <submittedName>
        <fullName evidence="5">G11762 protein</fullName>
    </submittedName>
</protein>
<evidence type="ECO:0000313" key="6">
    <source>
        <dbReference type="Proteomes" id="UP001497392"/>
    </source>
</evidence>
<feature type="region of interest" description="Disordered" evidence="4">
    <location>
        <begin position="1"/>
        <end position="37"/>
    </location>
</feature>
<dbReference type="Proteomes" id="UP001497392">
    <property type="component" value="Unassembled WGS sequence"/>
</dbReference>
<feature type="region of interest" description="Disordered" evidence="4">
    <location>
        <begin position="56"/>
        <end position="126"/>
    </location>
</feature>
<dbReference type="Pfam" id="PF12796">
    <property type="entry name" value="Ank_2"/>
    <property type="match status" value="4"/>
</dbReference>
<evidence type="ECO:0000256" key="4">
    <source>
        <dbReference type="SAM" id="MobiDB-lite"/>
    </source>
</evidence>
<feature type="repeat" description="ANK" evidence="3">
    <location>
        <begin position="182"/>
        <end position="214"/>
    </location>
</feature>
<feature type="repeat" description="ANK" evidence="3">
    <location>
        <begin position="281"/>
        <end position="305"/>
    </location>
</feature>
<evidence type="ECO:0000256" key="1">
    <source>
        <dbReference type="ARBA" id="ARBA00022737"/>
    </source>
</evidence>
<dbReference type="PROSITE" id="PS50088">
    <property type="entry name" value="ANK_REPEAT"/>
    <property type="match status" value="5"/>
</dbReference>
<dbReference type="SUPFAM" id="SSF48403">
    <property type="entry name" value="Ankyrin repeat"/>
    <property type="match status" value="2"/>
</dbReference>
<dbReference type="InterPro" id="IPR036770">
    <property type="entry name" value="Ankyrin_rpt-contain_sf"/>
</dbReference>
<feature type="compositionally biased region" description="Polar residues" evidence="4">
    <location>
        <begin position="65"/>
        <end position="76"/>
    </location>
</feature>
<keyword evidence="2 3" id="KW-0040">ANK repeat</keyword>
<dbReference type="PRINTS" id="PR01415">
    <property type="entry name" value="ANKYRIN"/>
</dbReference>
<gene>
    <name evidence="5" type="primary">g11762</name>
    <name evidence="5" type="ORF">VP750_LOCUS10507</name>
</gene>
<evidence type="ECO:0000256" key="2">
    <source>
        <dbReference type="ARBA" id="ARBA00023043"/>
    </source>
</evidence>